<evidence type="ECO:0000313" key="2">
    <source>
        <dbReference type="Proteomes" id="UP000250235"/>
    </source>
</evidence>
<reference evidence="1 2" key="1">
    <citation type="journal article" date="2015" name="Proc. Natl. Acad. Sci. U.S.A.">
        <title>The resurrection genome of Boea hygrometrica: A blueprint for survival of dehydration.</title>
        <authorList>
            <person name="Xiao L."/>
            <person name="Yang G."/>
            <person name="Zhang L."/>
            <person name="Yang X."/>
            <person name="Zhao S."/>
            <person name="Ji Z."/>
            <person name="Zhou Q."/>
            <person name="Hu M."/>
            <person name="Wang Y."/>
            <person name="Chen M."/>
            <person name="Xu Y."/>
            <person name="Jin H."/>
            <person name="Xiao X."/>
            <person name="Hu G."/>
            <person name="Bao F."/>
            <person name="Hu Y."/>
            <person name="Wan P."/>
            <person name="Li L."/>
            <person name="Deng X."/>
            <person name="Kuang T."/>
            <person name="Xiang C."/>
            <person name="Zhu J.K."/>
            <person name="Oliver M.J."/>
            <person name="He Y."/>
        </authorList>
    </citation>
    <scope>NUCLEOTIDE SEQUENCE [LARGE SCALE GENOMIC DNA]</scope>
    <source>
        <strain evidence="2">cv. XS01</strain>
    </source>
</reference>
<gene>
    <name evidence="1" type="ORF">F511_18584</name>
</gene>
<dbReference type="EMBL" id="KQ999904">
    <property type="protein sequence ID" value="KZV40642.1"/>
    <property type="molecule type" value="Genomic_DNA"/>
</dbReference>
<sequence>MMTSWLLPQASSTDMMTSWLLPQASSTDMMTSWLLPQVSSTDMMTSSKLFLDFFQSAMLMSSLLLVAFSSRYADVIIADASSCATDSRLLLFIFFFDISSSRLHRFCSRSHFRMRPVLFPPKRSNEQDSPSIELLPFSSRYADVIIADTSSYATDSRLLLFIFFFDISSSRLHRFCSRSHFRMRPVLFPPKRSNEQDSPPIDWTVKMRIRPPEFDISICDVKYHVSLSPRTPPRARRAWRAQLPREIRSAIRMIVRAGCGGRCVPFAHVATGVARLSHTPLLAQAVGCCPRWPAHVAHGSQRHRRPTCVNWSRRWPPRVHVAHGGAHSVQHGCCTRACGGAPPVRRFWGGDAAVFEF</sequence>
<dbReference type="AlphaFoldDB" id="A0A2Z7C1F8"/>
<dbReference type="Proteomes" id="UP000250235">
    <property type="component" value="Unassembled WGS sequence"/>
</dbReference>
<keyword evidence="2" id="KW-1185">Reference proteome</keyword>
<accession>A0A2Z7C1F8</accession>
<evidence type="ECO:0000313" key="1">
    <source>
        <dbReference type="EMBL" id="KZV40642.1"/>
    </source>
</evidence>
<organism evidence="1 2">
    <name type="scientific">Dorcoceras hygrometricum</name>
    <dbReference type="NCBI Taxonomy" id="472368"/>
    <lineage>
        <taxon>Eukaryota</taxon>
        <taxon>Viridiplantae</taxon>
        <taxon>Streptophyta</taxon>
        <taxon>Embryophyta</taxon>
        <taxon>Tracheophyta</taxon>
        <taxon>Spermatophyta</taxon>
        <taxon>Magnoliopsida</taxon>
        <taxon>eudicotyledons</taxon>
        <taxon>Gunneridae</taxon>
        <taxon>Pentapetalae</taxon>
        <taxon>asterids</taxon>
        <taxon>lamiids</taxon>
        <taxon>Lamiales</taxon>
        <taxon>Gesneriaceae</taxon>
        <taxon>Didymocarpoideae</taxon>
        <taxon>Trichosporeae</taxon>
        <taxon>Loxocarpinae</taxon>
        <taxon>Dorcoceras</taxon>
    </lineage>
</organism>
<protein>
    <submittedName>
        <fullName evidence="1">Uncharacterized protein</fullName>
    </submittedName>
</protein>
<name>A0A2Z7C1F8_9LAMI</name>
<proteinExistence type="predicted"/>